<dbReference type="EMBL" id="HG937516">
    <property type="protein sequence ID" value="CDN40578.1"/>
    <property type="molecule type" value="Genomic_DNA"/>
</dbReference>
<organism evidence="1 2">
    <name type="scientific">Mycoplasma amphoriforme A39</name>
    <dbReference type="NCBI Taxonomy" id="572419"/>
    <lineage>
        <taxon>Bacteria</taxon>
        <taxon>Bacillati</taxon>
        <taxon>Mycoplasmatota</taxon>
        <taxon>Mollicutes</taxon>
        <taxon>Mycoplasmataceae</taxon>
        <taxon>Mycoplasma</taxon>
    </lineage>
</organism>
<dbReference type="RefSeq" id="WP_343251201.1">
    <property type="nucleotide sequence ID" value="NZ_HG937516.1"/>
</dbReference>
<proteinExistence type="predicted"/>
<name>A0A292IIQ4_9MOLU</name>
<dbReference type="KEGG" id="mamp:MAMA39_04590"/>
<dbReference type="Proteomes" id="UP000261764">
    <property type="component" value="Chromosome I"/>
</dbReference>
<gene>
    <name evidence="1" type="ORF">MAMA39_04590</name>
</gene>
<accession>A0A292IIQ4</accession>
<evidence type="ECO:0000313" key="2">
    <source>
        <dbReference type="Proteomes" id="UP000261764"/>
    </source>
</evidence>
<evidence type="ECO:0000313" key="1">
    <source>
        <dbReference type="EMBL" id="CDN40578.1"/>
    </source>
</evidence>
<sequence length="96" mass="11116">MNNSNKQYRFSYDSKLLGKQSTITLNFNIQSTQNYPIKPDLFRIGHGVKIILDECRELIGTIVGVDMFNRMALVELELLGRLTKVIISYDYLELDQ</sequence>
<reference evidence="1 2" key="1">
    <citation type="journal article" date="2015" name="Clin. Infect. Dis.">
        <title>Genomic Investigations unmask Mycoplasma amphoriforme, a new respiratory pathogen.</title>
        <authorList>
            <person name="Gillespie S.H."/>
            <person name="Ling C.L."/>
            <person name="Oravcova K."/>
            <person name="Pinheiro M."/>
            <person name="Wells L."/>
            <person name="Bryant J.M."/>
            <person name="McHugh T.D."/>
            <person name="Bebear C."/>
            <person name="Webster D."/>
            <person name="Harris S.R."/>
            <person name="Seth-Smith H.M."/>
            <person name="Thomson N.R."/>
        </authorList>
    </citation>
    <scope>NUCLEOTIDE SEQUENCE [LARGE SCALE GENOMIC DNA]</scope>
    <source>
        <strain evidence="1 2">A39</strain>
    </source>
</reference>
<keyword evidence="2" id="KW-1185">Reference proteome</keyword>
<protein>
    <submittedName>
        <fullName evidence="1">Uncharacterized protein</fullName>
    </submittedName>
</protein>
<dbReference type="AlphaFoldDB" id="A0A292IIQ4"/>